<dbReference type="PANTHER" id="PTHR34706">
    <property type="entry name" value="SLR1338 PROTEIN"/>
    <property type="match status" value="1"/>
</dbReference>
<dbReference type="PROSITE" id="PS50088">
    <property type="entry name" value="ANK_REPEAT"/>
    <property type="match status" value="3"/>
</dbReference>
<keyword evidence="2" id="KW-0472">Membrane</keyword>
<name>A0A059JKR6_TRIIM</name>
<dbReference type="PANTHER" id="PTHR34706:SF3">
    <property type="entry name" value="ANKYRIN REPEAT PROTEIN (AFU_ORTHOLOGUE AFUA_7G06200)"/>
    <property type="match status" value="1"/>
</dbReference>
<dbReference type="SUPFAM" id="SSF48403">
    <property type="entry name" value="Ankyrin repeat"/>
    <property type="match status" value="1"/>
</dbReference>
<keyword evidence="2" id="KW-1133">Transmembrane helix</keyword>
<feature type="repeat" description="ANK" evidence="1">
    <location>
        <begin position="91"/>
        <end position="123"/>
    </location>
</feature>
<dbReference type="EMBL" id="AOKY01000003">
    <property type="protein sequence ID" value="KDB28233.1"/>
    <property type="molecule type" value="Genomic_DNA"/>
</dbReference>
<keyword evidence="2" id="KW-0812">Transmembrane</keyword>
<dbReference type="AlphaFoldDB" id="A0A059JKR6"/>
<feature type="repeat" description="ANK" evidence="1">
    <location>
        <begin position="129"/>
        <end position="164"/>
    </location>
</feature>
<protein>
    <submittedName>
        <fullName evidence="3">Uncharacterized protein</fullName>
    </submittedName>
</protein>
<evidence type="ECO:0000313" key="3">
    <source>
        <dbReference type="EMBL" id="KDB28233.1"/>
    </source>
</evidence>
<sequence>MKERSVFHEVEQILYINQSQIPTDSHSTSGSTTLVIFISESLPNSLHSPDTYQLPTTMSSIYELAKAGLLTKEDMTNGQIMSDLNTVHPKTKLSPLGIAVWFSRVKTIKLLLKNGANPDGRDPSGAIGEVRPPLWVAAARSKERVGPMVQLLLNAGADPNIVSPIDDNTSPLLAAVKTYKYPPLISALVDKGANPDQENSQGDTPRRIAEARGDRDTIKALRNRKERSLGRLHWVGVIVSVIVGVVAWVNAFVVVAVVGAAGAAAAAGPYVTQVIKRRFQMSGSFEEKIWPEKLKQQEPKEEFQKDAREFIEKNDLNKFFPQDDPFLQTVVDKATELEANPDNTLNTKDLTRLALYQPVMYCDDSGSMNEDNRAEQQIDIVERIASIATRIIPDDEGVRVRFINRNTDIMVYKRNLDELRQTMGSQAPYGPTEIGTYLRNKILEPLVYQRLATNSLRRPVLVSIITDGCPEGPQEKTDTLKEAILECGRRLDDAGYDRKVVRFQISQIGTDKKAKAFLKTLGHKDELQDVLYCTSNRLDEEFAEFQNNEARLEQWLLQLLMRPIMDAQQS</sequence>
<reference evidence="3 4" key="1">
    <citation type="submission" date="2014-02" db="EMBL/GenBank/DDBJ databases">
        <title>The Genome Sequence of Trichophyton interdigitale MR816.</title>
        <authorList>
            <consortium name="The Broad Institute Genomics Platform"/>
            <person name="Cuomo C.A."/>
            <person name="White T.C."/>
            <person name="Graser Y."/>
            <person name="Martinez-Rossi N."/>
            <person name="Heitman J."/>
            <person name="Young S.K."/>
            <person name="Zeng Q."/>
            <person name="Gargeya S."/>
            <person name="Abouelleil A."/>
            <person name="Alvarado L."/>
            <person name="Chapman S.B."/>
            <person name="Gainer-Dewar J."/>
            <person name="Goldberg J."/>
            <person name="Griggs A."/>
            <person name="Gujja S."/>
            <person name="Hansen M."/>
            <person name="Howarth C."/>
            <person name="Imamovic A."/>
            <person name="Larimer J."/>
            <person name="Martinez D."/>
            <person name="Murphy C."/>
            <person name="Pearson M.D."/>
            <person name="Persinoti G."/>
            <person name="Poon T."/>
            <person name="Priest M."/>
            <person name="Roberts A.D."/>
            <person name="Saif S."/>
            <person name="Shea T.D."/>
            <person name="Sykes S.N."/>
            <person name="Wortman J."/>
            <person name="Nusbaum C."/>
            <person name="Birren B."/>
        </authorList>
    </citation>
    <scope>NUCLEOTIDE SEQUENCE [LARGE SCALE GENOMIC DNA]</scope>
    <source>
        <strain evidence="3 4">MR816</strain>
    </source>
</reference>
<feature type="transmembrane region" description="Helical" evidence="2">
    <location>
        <begin position="255"/>
        <end position="272"/>
    </location>
</feature>
<dbReference type="InterPro" id="IPR002110">
    <property type="entry name" value="Ankyrin_rpt"/>
</dbReference>
<comment type="caution">
    <text evidence="3">The sequence shown here is derived from an EMBL/GenBank/DDBJ whole genome shotgun (WGS) entry which is preliminary data.</text>
</comment>
<dbReference type="InterPro" id="IPR036465">
    <property type="entry name" value="vWFA_dom_sf"/>
</dbReference>
<accession>A0A059JKR6</accession>
<dbReference type="Pfam" id="PF00023">
    <property type="entry name" value="Ank"/>
    <property type="match status" value="1"/>
</dbReference>
<dbReference type="STRING" id="1215338.A0A059JKR6"/>
<dbReference type="Proteomes" id="UP000024533">
    <property type="component" value="Unassembled WGS sequence"/>
</dbReference>
<evidence type="ECO:0000313" key="4">
    <source>
        <dbReference type="Proteomes" id="UP000024533"/>
    </source>
</evidence>
<dbReference type="OrthoDB" id="2142040at2759"/>
<gene>
    <name evidence="3" type="ORF">H109_00016</name>
</gene>
<evidence type="ECO:0000256" key="1">
    <source>
        <dbReference type="PROSITE-ProRule" id="PRU00023"/>
    </source>
</evidence>
<organism evidence="3 4">
    <name type="scientific">Trichophyton interdigitale (strain MR816)</name>
    <dbReference type="NCBI Taxonomy" id="1215338"/>
    <lineage>
        <taxon>Eukaryota</taxon>
        <taxon>Fungi</taxon>
        <taxon>Dikarya</taxon>
        <taxon>Ascomycota</taxon>
        <taxon>Pezizomycotina</taxon>
        <taxon>Eurotiomycetes</taxon>
        <taxon>Eurotiomycetidae</taxon>
        <taxon>Onygenales</taxon>
        <taxon>Arthrodermataceae</taxon>
        <taxon>Trichophyton</taxon>
    </lineage>
</organism>
<feature type="transmembrane region" description="Helical" evidence="2">
    <location>
        <begin position="232"/>
        <end position="249"/>
    </location>
</feature>
<dbReference type="OMA" id="IKRRFQM"/>
<dbReference type="SUPFAM" id="SSF53300">
    <property type="entry name" value="vWA-like"/>
    <property type="match status" value="1"/>
</dbReference>
<proteinExistence type="predicted"/>
<keyword evidence="4" id="KW-1185">Reference proteome</keyword>
<evidence type="ECO:0000256" key="2">
    <source>
        <dbReference type="SAM" id="Phobius"/>
    </source>
</evidence>
<dbReference type="InterPro" id="IPR036770">
    <property type="entry name" value="Ankyrin_rpt-contain_sf"/>
</dbReference>
<dbReference type="SMART" id="SM00248">
    <property type="entry name" value="ANK"/>
    <property type="match status" value="4"/>
</dbReference>
<dbReference type="HOGENOM" id="CLU_024883_0_0_1"/>
<keyword evidence="1" id="KW-0040">ANK repeat</keyword>
<dbReference type="Gene3D" id="1.25.40.20">
    <property type="entry name" value="Ankyrin repeat-containing domain"/>
    <property type="match status" value="1"/>
</dbReference>
<feature type="repeat" description="ANK" evidence="1">
    <location>
        <begin position="167"/>
        <end position="200"/>
    </location>
</feature>